<evidence type="ECO:0000256" key="1">
    <source>
        <dbReference type="SAM" id="MobiDB-lite"/>
    </source>
</evidence>
<proteinExistence type="predicted"/>
<evidence type="ECO:0000313" key="2">
    <source>
        <dbReference type="EMBL" id="WJZ93849.1"/>
    </source>
</evidence>
<dbReference type="InterPro" id="IPR004158">
    <property type="entry name" value="DUF247_pln"/>
</dbReference>
<gene>
    <name evidence="2" type="ORF">VitviT2T_012753</name>
</gene>
<dbReference type="Proteomes" id="UP001227230">
    <property type="component" value="Chromosome 8"/>
</dbReference>
<feature type="region of interest" description="Disordered" evidence="1">
    <location>
        <begin position="1"/>
        <end position="29"/>
    </location>
</feature>
<feature type="region of interest" description="Disordered" evidence="1">
    <location>
        <begin position="462"/>
        <end position="487"/>
    </location>
</feature>
<accession>A0ABY9CH77</accession>
<dbReference type="Pfam" id="PF03140">
    <property type="entry name" value="DUF247"/>
    <property type="match status" value="1"/>
</dbReference>
<protein>
    <submittedName>
        <fullName evidence="2">Uncharacterized protein</fullName>
    </submittedName>
</protein>
<dbReference type="EMBL" id="CP126655">
    <property type="protein sequence ID" value="WJZ93849.1"/>
    <property type="molecule type" value="Genomic_DNA"/>
</dbReference>
<evidence type="ECO:0000313" key="3">
    <source>
        <dbReference type="Proteomes" id="UP001227230"/>
    </source>
</evidence>
<organism evidence="2 3">
    <name type="scientific">Vitis vinifera</name>
    <name type="common">Grape</name>
    <dbReference type="NCBI Taxonomy" id="29760"/>
    <lineage>
        <taxon>Eukaryota</taxon>
        <taxon>Viridiplantae</taxon>
        <taxon>Streptophyta</taxon>
        <taxon>Embryophyta</taxon>
        <taxon>Tracheophyta</taxon>
        <taxon>Spermatophyta</taxon>
        <taxon>Magnoliopsida</taxon>
        <taxon>eudicotyledons</taxon>
        <taxon>Gunneridae</taxon>
        <taxon>Pentapetalae</taxon>
        <taxon>rosids</taxon>
        <taxon>Vitales</taxon>
        <taxon>Vitaceae</taxon>
        <taxon>Viteae</taxon>
        <taxon>Vitis</taxon>
    </lineage>
</organism>
<keyword evidence="3" id="KW-1185">Reference proteome</keyword>
<name>A0ABY9CH77_VITVI</name>
<feature type="compositionally biased region" description="Low complexity" evidence="1">
    <location>
        <begin position="474"/>
        <end position="484"/>
    </location>
</feature>
<sequence>MEEWETRRNVAAEEGGQPSGPAKEHSMDAHGFSPRLERWFNSMVYAEERTQFMYSQTRWGKIPKVPQMLRHTQDFEKFYEPRVISFGPYHHGKPHLLQGEMLKPLCGRRFLRDSGQSIQNLYRKIESNIKLVRMCYDEDQTYKYDDEELAWMMLLDGCSLLYFILCVMRRNESQLSDLNVKSHFVAFVQLDCFLLENQLPFGILELLFEGARLGADTMEEMIERFITSNIAKPRGTMASDLDLVKDPSHLLDLLRSGLLGPQPVPEQKGQPEGIWRGTGPREMRKQGDWQSYRNIKELEAAGIYLKPSRTTYMRDISFESYFFFGYLKLPHITIDASTKLKLLNLAAYEMSPNGPGDFGVTSYICFLDSLIKNAEDVMLLQSNYTLFNFLGSDEKVADLFNDIAKDLVPNRDAYALVKAGVQKHYNTRVNVWISKWLHSNFTFLAFIGAVVALGSNSESRTDLDNEDDINQLDSSGEVSSQSSSDQAKCVKEAKKTVNPYNLNDILNKFDQQSPKEVSIKELHEEVKQHKKEIKELRQFISLGLSVLQDQINRIGNQENHMDIPESSHVNDNETDTFLNTMSRVIFQKWEVSLTIVVKDKFAFDIIALIDSGAVENCLQEGLVPIPLCEETSQSLFGANGKRLAIKYKLTDVHIRNHDVCFPEMERLLIHL</sequence>
<dbReference type="PANTHER" id="PTHR31549">
    <property type="entry name" value="PROTEIN, PUTATIVE (DUF247)-RELATED-RELATED"/>
    <property type="match status" value="1"/>
</dbReference>
<dbReference type="PANTHER" id="PTHR31549:SF191">
    <property type="entry name" value="DUF247 DOMAIN PROTEIN"/>
    <property type="match status" value="1"/>
</dbReference>
<feature type="region of interest" description="Disordered" evidence="1">
    <location>
        <begin position="262"/>
        <end position="282"/>
    </location>
</feature>
<feature type="compositionally biased region" description="Basic and acidic residues" evidence="1">
    <location>
        <begin position="1"/>
        <end position="11"/>
    </location>
</feature>
<reference evidence="2 3" key="1">
    <citation type="journal article" date="2023" name="Hortic Res">
        <title>The complete reference genome for grapevine (Vitis vinifera L.) genetics and breeding.</title>
        <authorList>
            <person name="Shi X."/>
            <person name="Cao S."/>
            <person name="Wang X."/>
            <person name="Huang S."/>
            <person name="Wang Y."/>
            <person name="Liu Z."/>
            <person name="Liu W."/>
            <person name="Leng X."/>
            <person name="Peng Y."/>
            <person name="Wang N."/>
            <person name="Wang Y."/>
            <person name="Ma Z."/>
            <person name="Xu X."/>
            <person name="Zhang F."/>
            <person name="Xue H."/>
            <person name="Zhong H."/>
            <person name="Wang Y."/>
            <person name="Zhang K."/>
            <person name="Velt A."/>
            <person name="Avia K."/>
            <person name="Holtgrawe D."/>
            <person name="Grimplet J."/>
            <person name="Matus J.T."/>
            <person name="Ware D."/>
            <person name="Wu X."/>
            <person name="Wang H."/>
            <person name="Liu C."/>
            <person name="Fang Y."/>
            <person name="Rustenholz C."/>
            <person name="Cheng Z."/>
            <person name="Xiao H."/>
            <person name="Zhou Y."/>
        </authorList>
    </citation>
    <scope>NUCLEOTIDE SEQUENCE [LARGE SCALE GENOMIC DNA]</scope>
    <source>
        <strain evidence="3">cv. Pinot noir / PN40024</strain>
        <tissue evidence="2">Leaf</tissue>
    </source>
</reference>